<dbReference type="AlphaFoldDB" id="A0A1F7I5Y4"/>
<feature type="domain" description="CBS" evidence="3">
    <location>
        <begin position="212"/>
        <end position="268"/>
    </location>
</feature>
<dbReference type="PANTHER" id="PTHR43080:SF2">
    <property type="entry name" value="CBS DOMAIN-CONTAINING PROTEIN"/>
    <property type="match status" value="1"/>
</dbReference>
<dbReference type="InterPro" id="IPR051257">
    <property type="entry name" value="Diverse_CBS-Domain"/>
</dbReference>
<dbReference type="PROSITE" id="PS51371">
    <property type="entry name" value="CBS"/>
    <property type="match status" value="3"/>
</dbReference>
<dbReference type="SUPFAM" id="SSF54631">
    <property type="entry name" value="CBS-domain pair"/>
    <property type="match status" value="2"/>
</dbReference>
<keyword evidence="1 2" id="KW-0129">CBS domain</keyword>
<dbReference type="Pfam" id="PF00571">
    <property type="entry name" value="CBS"/>
    <property type="match status" value="3"/>
</dbReference>
<gene>
    <name evidence="4" type="ORF">A3F03_04120</name>
</gene>
<sequence length="279" mass="32039">MKLRDIIKTDNIIRLAPSESLSTAFSKLSSSHDAAFIFKDDQLLGLVNPYHCIIKTSHPLNAKIADFLFHPPHIYINDSIAKVVEKMNYTRLHYLPVFNEKNDFAGIISARRLLKTFAYLPIFHHSLGEVIKAKSRVLVTIAEDETLAIALALLRLEKVSKLVVVNRHNRLCGLLSQYDLVSFLIAPEAKEIIKERKKRLANIYNYRVKKIARKFVLTLTEKNTLSQALQLILIKRIGSVVVLNEKKYPVGIITSRDCLQLLRRHEPEKIIYLQWKFAS</sequence>
<accession>A0A1F7I5Y4</accession>
<comment type="caution">
    <text evidence="4">The sequence shown here is derived from an EMBL/GenBank/DDBJ whole genome shotgun (WGS) entry which is preliminary data.</text>
</comment>
<dbReference type="InterPro" id="IPR000644">
    <property type="entry name" value="CBS_dom"/>
</dbReference>
<evidence type="ECO:0000313" key="4">
    <source>
        <dbReference type="EMBL" id="OGK38774.1"/>
    </source>
</evidence>
<reference evidence="4 5" key="1">
    <citation type="journal article" date="2016" name="Nat. Commun.">
        <title>Thousands of microbial genomes shed light on interconnected biogeochemical processes in an aquifer system.</title>
        <authorList>
            <person name="Anantharaman K."/>
            <person name="Brown C.T."/>
            <person name="Hug L.A."/>
            <person name="Sharon I."/>
            <person name="Castelle C.J."/>
            <person name="Probst A.J."/>
            <person name="Thomas B.C."/>
            <person name="Singh A."/>
            <person name="Wilkins M.J."/>
            <person name="Karaoz U."/>
            <person name="Brodie E.L."/>
            <person name="Williams K.H."/>
            <person name="Hubbard S.S."/>
            <person name="Banfield J.F."/>
        </authorList>
    </citation>
    <scope>NUCLEOTIDE SEQUENCE [LARGE SCALE GENOMIC DNA]</scope>
</reference>
<evidence type="ECO:0000259" key="3">
    <source>
        <dbReference type="PROSITE" id="PS51371"/>
    </source>
</evidence>
<evidence type="ECO:0000256" key="1">
    <source>
        <dbReference type="ARBA" id="ARBA00023122"/>
    </source>
</evidence>
<dbReference type="PANTHER" id="PTHR43080">
    <property type="entry name" value="CBS DOMAIN-CONTAINING PROTEIN CBSX3, MITOCHONDRIAL"/>
    <property type="match status" value="1"/>
</dbReference>
<dbReference type="SMART" id="SM00116">
    <property type="entry name" value="CBS"/>
    <property type="match status" value="3"/>
</dbReference>
<organism evidence="4 5">
    <name type="scientific">Candidatus Roizmanbacteria bacterium RIFCSPHIGHO2_12_FULL_41_11</name>
    <dbReference type="NCBI Taxonomy" id="1802052"/>
    <lineage>
        <taxon>Bacteria</taxon>
        <taxon>Candidatus Roizmaniibacteriota</taxon>
    </lineage>
</organism>
<evidence type="ECO:0000313" key="5">
    <source>
        <dbReference type="Proteomes" id="UP000176803"/>
    </source>
</evidence>
<dbReference type="EMBL" id="MGAC01000002">
    <property type="protein sequence ID" value="OGK38774.1"/>
    <property type="molecule type" value="Genomic_DNA"/>
</dbReference>
<dbReference type="Proteomes" id="UP000176803">
    <property type="component" value="Unassembled WGS sequence"/>
</dbReference>
<feature type="domain" description="CBS" evidence="3">
    <location>
        <begin position="67"/>
        <end position="127"/>
    </location>
</feature>
<protein>
    <recommendedName>
        <fullName evidence="3">CBS domain-containing protein</fullName>
    </recommendedName>
</protein>
<dbReference type="InterPro" id="IPR046342">
    <property type="entry name" value="CBS_dom_sf"/>
</dbReference>
<proteinExistence type="predicted"/>
<feature type="domain" description="CBS" evidence="3">
    <location>
        <begin position="134"/>
        <end position="191"/>
    </location>
</feature>
<dbReference type="Gene3D" id="3.10.580.10">
    <property type="entry name" value="CBS-domain"/>
    <property type="match status" value="2"/>
</dbReference>
<evidence type="ECO:0000256" key="2">
    <source>
        <dbReference type="PROSITE-ProRule" id="PRU00703"/>
    </source>
</evidence>
<name>A0A1F7I5Y4_9BACT</name>
<dbReference type="CDD" id="cd02205">
    <property type="entry name" value="CBS_pair_SF"/>
    <property type="match status" value="2"/>
</dbReference>